<feature type="region of interest" description="Disordered" evidence="2">
    <location>
        <begin position="96"/>
        <end position="121"/>
    </location>
</feature>
<sequence>MKNTDHLKSLIGDLEAYERELKEKVLQKEVELQQLLQRLGPATATVTAGCCSSAALSGPWRLCVARAEAAGRAVTGAAAASPSPCITDERRRIPLTLSGRGSLGNGHAEKHDAPQKKDTSASIDIDALSSISRASTSSVESADALSKARQLLAAIDTAKGRPARRVRFASRSPQVVSSALQGSAPAGPAKGAAQGKPRGTPLPQSQAPQALPREDGGASSNAVAVPMRDNSASPLSQAAPGAGIRADSPDRVLADDDGPCYVRRRQQQQEEERRRKAQRGRPQSSNSDETFAVGNISTAVELTRVASPSDSDLPCALRRYRSDSSQRQQVCLGPPEKRRQNSASPSLSAARPHPVSEAQVEGRGAGIVLACGPTLFFD</sequence>
<accession>A0A422Q2W8</accession>
<name>A0A422Q2W8_9TRYP</name>
<gene>
    <name evidence="3" type="ORF">Tco025E_02561</name>
</gene>
<dbReference type="EMBL" id="MKKU01000102">
    <property type="protein sequence ID" value="RNF24310.1"/>
    <property type="molecule type" value="Genomic_DNA"/>
</dbReference>
<evidence type="ECO:0000313" key="4">
    <source>
        <dbReference type="Proteomes" id="UP000284403"/>
    </source>
</evidence>
<feature type="coiled-coil region" evidence="1">
    <location>
        <begin position="7"/>
        <end position="38"/>
    </location>
</feature>
<keyword evidence="4" id="KW-1185">Reference proteome</keyword>
<organism evidence="3 4">
    <name type="scientific">Trypanosoma conorhini</name>
    <dbReference type="NCBI Taxonomy" id="83891"/>
    <lineage>
        <taxon>Eukaryota</taxon>
        <taxon>Discoba</taxon>
        <taxon>Euglenozoa</taxon>
        <taxon>Kinetoplastea</taxon>
        <taxon>Metakinetoplastina</taxon>
        <taxon>Trypanosomatida</taxon>
        <taxon>Trypanosomatidae</taxon>
        <taxon>Trypanosoma</taxon>
    </lineage>
</organism>
<dbReference type="GeneID" id="40316172"/>
<proteinExistence type="predicted"/>
<feature type="compositionally biased region" description="Low complexity" evidence="2">
    <location>
        <begin position="181"/>
        <end position="211"/>
    </location>
</feature>
<comment type="caution">
    <text evidence="3">The sequence shown here is derived from an EMBL/GenBank/DDBJ whole genome shotgun (WGS) entry which is preliminary data.</text>
</comment>
<dbReference type="OrthoDB" id="248703at2759"/>
<protein>
    <submittedName>
        <fullName evidence="3">Uncharacterized protein</fullName>
    </submittedName>
</protein>
<reference evidence="3 4" key="1">
    <citation type="journal article" date="2018" name="BMC Genomics">
        <title>Genomic comparison of Trypanosoma conorhini and Trypanosoma rangeli to Trypanosoma cruzi strains of high and low virulence.</title>
        <authorList>
            <person name="Bradwell K.R."/>
            <person name="Koparde V.N."/>
            <person name="Matveyev A.V."/>
            <person name="Serrano M.G."/>
            <person name="Alves J.M."/>
            <person name="Parikh H."/>
            <person name="Huang B."/>
            <person name="Lee V."/>
            <person name="Espinosa-Alvarez O."/>
            <person name="Ortiz P.A."/>
            <person name="Costa-Martins A.G."/>
            <person name="Teixeira M.M."/>
            <person name="Buck G.A."/>
        </authorList>
    </citation>
    <scope>NUCLEOTIDE SEQUENCE [LARGE SCALE GENOMIC DNA]</scope>
    <source>
        <strain evidence="3 4">025E</strain>
    </source>
</reference>
<keyword evidence="1" id="KW-0175">Coiled coil</keyword>
<evidence type="ECO:0000313" key="3">
    <source>
        <dbReference type="EMBL" id="RNF24310.1"/>
    </source>
</evidence>
<dbReference type="RefSeq" id="XP_029230422.1">
    <property type="nucleotide sequence ID" value="XM_029369486.1"/>
</dbReference>
<evidence type="ECO:0000256" key="1">
    <source>
        <dbReference type="SAM" id="Coils"/>
    </source>
</evidence>
<feature type="region of interest" description="Disordered" evidence="2">
    <location>
        <begin position="159"/>
        <end position="292"/>
    </location>
</feature>
<feature type="region of interest" description="Disordered" evidence="2">
    <location>
        <begin position="319"/>
        <end position="360"/>
    </location>
</feature>
<feature type="compositionally biased region" description="Polar residues" evidence="2">
    <location>
        <begin position="171"/>
        <end position="180"/>
    </location>
</feature>
<dbReference type="Proteomes" id="UP000284403">
    <property type="component" value="Unassembled WGS sequence"/>
</dbReference>
<dbReference type="AlphaFoldDB" id="A0A422Q2W8"/>
<evidence type="ECO:0000256" key="2">
    <source>
        <dbReference type="SAM" id="MobiDB-lite"/>
    </source>
</evidence>
<feature type="compositionally biased region" description="Basic and acidic residues" evidence="2">
    <location>
        <begin position="107"/>
        <end position="119"/>
    </location>
</feature>